<keyword evidence="3" id="KW-1185">Reference proteome</keyword>
<dbReference type="EMBL" id="BAAAFH010000003">
    <property type="protein sequence ID" value="GAA0874367.1"/>
    <property type="molecule type" value="Genomic_DNA"/>
</dbReference>
<accession>A0ABN1MN54</accession>
<feature type="transmembrane region" description="Helical" evidence="1">
    <location>
        <begin position="7"/>
        <end position="30"/>
    </location>
</feature>
<name>A0ABN1MN54_9FLAO</name>
<sequence>MVKEIKWSYAGQSIGAIITTLILALIGVLSSIVSESVVFGFISIVFFIWWFMLLFKATKLIEVDDKVILQTFFTKKEIWSIQLSELRELKVRYFSDTLLNNKHLIFITHSGQIRKCKIVGALMEDFSRTFLERDIKVKYELNGSYVRYTLPRYK</sequence>
<dbReference type="Proteomes" id="UP001501126">
    <property type="component" value="Unassembled WGS sequence"/>
</dbReference>
<reference evidence="2 3" key="1">
    <citation type="journal article" date="2019" name="Int. J. Syst. Evol. Microbiol.">
        <title>The Global Catalogue of Microorganisms (GCM) 10K type strain sequencing project: providing services to taxonomists for standard genome sequencing and annotation.</title>
        <authorList>
            <consortium name="The Broad Institute Genomics Platform"/>
            <consortium name="The Broad Institute Genome Sequencing Center for Infectious Disease"/>
            <person name="Wu L."/>
            <person name="Ma J."/>
        </authorList>
    </citation>
    <scope>NUCLEOTIDE SEQUENCE [LARGE SCALE GENOMIC DNA]</scope>
    <source>
        <strain evidence="2 3">JCM 16083</strain>
    </source>
</reference>
<proteinExistence type="predicted"/>
<evidence type="ECO:0000256" key="1">
    <source>
        <dbReference type="SAM" id="Phobius"/>
    </source>
</evidence>
<organism evidence="2 3">
    <name type="scientific">Wandonia haliotis</name>
    <dbReference type="NCBI Taxonomy" id="574963"/>
    <lineage>
        <taxon>Bacteria</taxon>
        <taxon>Pseudomonadati</taxon>
        <taxon>Bacteroidota</taxon>
        <taxon>Flavobacteriia</taxon>
        <taxon>Flavobacteriales</taxon>
        <taxon>Crocinitomicaceae</taxon>
        <taxon>Wandonia</taxon>
    </lineage>
</organism>
<evidence type="ECO:0000313" key="2">
    <source>
        <dbReference type="EMBL" id="GAA0874367.1"/>
    </source>
</evidence>
<keyword evidence="1" id="KW-0812">Transmembrane</keyword>
<evidence type="ECO:0008006" key="4">
    <source>
        <dbReference type="Google" id="ProtNLM"/>
    </source>
</evidence>
<feature type="transmembrane region" description="Helical" evidence="1">
    <location>
        <begin position="36"/>
        <end position="55"/>
    </location>
</feature>
<keyword evidence="1" id="KW-1133">Transmembrane helix</keyword>
<evidence type="ECO:0000313" key="3">
    <source>
        <dbReference type="Proteomes" id="UP001501126"/>
    </source>
</evidence>
<gene>
    <name evidence="2" type="ORF">GCM10009118_07750</name>
</gene>
<comment type="caution">
    <text evidence="2">The sequence shown here is derived from an EMBL/GenBank/DDBJ whole genome shotgun (WGS) entry which is preliminary data.</text>
</comment>
<protein>
    <recommendedName>
        <fullName evidence="4">ATP synthase F0 subunit 8</fullName>
    </recommendedName>
</protein>
<keyword evidence="1" id="KW-0472">Membrane</keyword>
<dbReference type="RefSeq" id="WP_343785266.1">
    <property type="nucleotide sequence ID" value="NZ_BAAAFH010000003.1"/>
</dbReference>